<evidence type="ECO:0000313" key="2">
    <source>
        <dbReference type="Proteomes" id="UP000007812"/>
    </source>
</evidence>
<dbReference type="CDD" id="cd06262">
    <property type="entry name" value="metallo-hydrolase-like_MBL-fold"/>
    <property type="match status" value="1"/>
</dbReference>
<dbReference type="PATRIC" id="fig|1006006.8.peg.22"/>
<dbReference type="HOGENOM" id="CLU_131312_0_0_2"/>
<dbReference type="eggNOG" id="arCOG05932">
    <property type="taxonomic scope" value="Archaea"/>
</dbReference>
<protein>
    <recommendedName>
        <fullName evidence="3">Beta-lactamase domain-containing protein</fullName>
    </recommendedName>
</protein>
<dbReference type="Proteomes" id="UP000007812">
    <property type="component" value="Chromosome"/>
</dbReference>
<dbReference type="Gene3D" id="3.60.15.10">
    <property type="entry name" value="Ribonuclease Z/Hydroxyacylglutathione hydrolase-like"/>
    <property type="match status" value="1"/>
</dbReference>
<organism evidence="1 2">
    <name type="scientific">Metallosphaera cuprina (strain Ar-4)</name>
    <dbReference type="NCBI Taxonomy" id="1006006"/>
    <lineage>
        <taxon>Archaea</taxon>
        <taxon>Thermoproteota</taxon>
        <taxon>Thermoprotei</taxon>
        <taxon>Sulfolobales</taxon>
        <taxon>Sulfolobaceae</taxon>
        <taxon>Metallosphaera</taxon>
    </lineage>
</organism>
<dbReference type="STRING" id="1006006.Mcup_0022"/>
<gene>
    <name evidence="1" type="ordered locus">Mcup_0022</name>
</gene>
<keyword evidence="2" id="KW-1185">Reference proteome</keyword>
<evidence type="ECO:0008006" key="3">
    <source>
        <dbReference type="Google" id="ProtNLM"/>
    </source>
</evidence>
<dbReference type="AlphaFoldDB" id="F4G3D5"/>
<accession>F4G3D5</accession>
<dbReference type="GeneID" id="10492219"/>
<evidence type="ECO:0000313" key="1">
    <source>
        <dbReference type="EMBL" id="AEB94133.1"/>
    </source>
</evidence>
<dbReference type="SUPFAM" id="SSF56281">
    <property type="entry name" value="Metallo-hydrolase/oxidoreductase"/>
    <property type="match status" value="1"/>
</dbReference>
<dbReference type="EMBL" id="CP002656">
    <property type="protein sequence ID" value="AEB94133.1"/>
    <property type="molecule type" value="Genomic_DNA"/>
</dbReference>
<dbReference type="KEGG" id="mcn:Mcup_0022"/>
<sequence>MSLARLVKNVYLVAGKEFGDRGNAYLVKTSKANFLIDTGGEPQPVSIMRNLLTLTDNKNELIYLFLTSCISDASAGASFLSASMNVKIIIHEDDASQLRKGYCMGLEYPPSSPYMVIRKGKMIFEGFEIFKASSPTKGSIVIKFDDFLFSGATELTPLDSNVKYVFGLYRIKRC</sequence>
<dbReference type="InterPro" id="IPR036866">
    <property type="entry name" value="RibonucZ/Hydroxyglut_hydro"/>
</dbReference>
<reference evidence="1 2" key="1">
    <citation type="journal article" date="2011" name="J. Bacteriol.">
        <title>Complete genome sequence of Metallosphaera cuprina, a metal sulfide-oxidizing archaeon from a hot spring.</title>
        <authorList>
            <person name="Liu L.J."/>
            <person name="You X.Y."/>
            <person name="Zheng H."/>
            <person name="Wang S."/>
            <person name="Jiang C.Y."/>
            <person name="Liu S.J."/>
        </authorList>
    </citation>
    <scope>NUCLEOTIDE SEQUENCE [LARGE SCALE GENOMIC DNA]</scope>
    <source>
        <strain evidence="1 2">Ar-4</strain>
    </source>
</reference>
<name>F4G3D5_METCR</name>
<proteinExistence type="predicted"/>
<dbReference type="OrthoDB" id="35660at2157"/>
<dbReference type="RefSeq" id="WP_013736635.1">
    <property type="nucleotide sequence ID" value="NC_015435.1"/>
</dbReference>